<dbReference type="OrthoDB" id="77690at2759"/>
<sequence length="222" mass="26240">MSSAPEDSANEEAIKSCSLSPWPLNDSTTVKSRYEQPLGAGDPHERVRHRQELCVKARHETIRIMSFRQIQRDAVKESIIRNKTLDEMETIQAAWDRNSRWNDKLKRSPFAKDLVLQLERAQQLAEEKELAEKQEARERYIRHRDAHNLIFKRAVADSDHLEMLRREKRILLENEKKLAAMCDVEKTNARAIQIHRDRQQKEIERQQRLLQKRISAVMDARK</sequence>
<evidence type="ECO:0000256" key="2">
    <source>
        <dbReference type="SAM" id="MobiDB-lite"/>
    </source>
</evidence>
<feature type="region of interest" description="Disordered" evidence="2">
    <location>
        <begin position="1"/>
        <end position="28"/>
    </location>
</feature>
<evidence type="ECO:0000313" key="4">
    <source>
        <dbReference type="Proteomes" id="UP000591131"/>
    </source>
</evidence>
<comment type="caution">
    <text evidence="3">The sequence shown here is derived from an EMBL/GenBank/DDBJ whole genome shotgun (WGS) entry which is preliminary data.</text>
</comment>
<dbReference type="AlphaFoldDB" id="A0A7J6M5H2"/>
<evidence type="ECO:0000313" key="3">
    <source>
        <dbReference type="EMBL" id="KAF4666823.1"/>
    </source>
</evidence>
<evidence type="ECO:0000256" key="1">
    <source>
        <dbReference type="SAM" id="Coils"/>
    </source>
</evidence>
<dbReference type="Proteomes" id="UP000591131">
    <property type="component" value="Unassembled WGS sequence"/>
</dbReference>
<keyword evidence="4" id="KW-1185">Reference proteome</keyword>
<accession>A0A7J6M5H2</accession>
<feature type="coiled-coil region" evidence="1">
    <location>
        <begin position="111"/>
        <end position="138"/>
    </location>
</feature>
<dbReference type="EMBL" id="JAAPAO010000225">
    <property type="protein sequence ID" value="KAF4666823.1"/>
    <property type="molecule type" value="Genomic_DNA"/>
</dbReference>
<organism evidence="3 4">
    <name type="scientific">Perkinsus chesapeaki</name>
    <name type="common">Clam parasite</name>
    <name type="synonym">Perkinsus andrewsi</name>
    <dbReference type="NCBI Taxonomy" id="330153"/>
    <lineage>
        <taxon>Eukaryota</taxon>
        <taxon>Sar</taxon>
        <taxon>Alveolata</taxon>
        <taxon>Perkinsozoa</taxon>
        <taxon>Perkinsea</taxon>
        <taxon>Perkinsida</taxon>
        <taxon>Perkinsidae</taxon>
        <taxon>Perkinsus</taxon>
    </lineage>
</organism>
<protein>
    <submittedName>
        <fullName evidence="3">Uncharacterized protein</fullName>
    </submittedName>
</protein>
<name>A0A7J6M5H2_PERCH</name>
<proteinExistence type="predicted"/>
<keyword evidence="1" id="KW-0175">Coiled coil</keyword>
<reference evidence="3 4" key="1">
    <citation type="submission" date="2020-04" db="EMBL/GenBank/DDBJ databases">
        <title>Perkinsus chesapeaki whole genome sequence.</title>
        <authorList>
            <person name="Bogema D.R."/>
        </authorList>
    </citation>
    <scope>NUCLEOTIDE SEQUENCE [LARGE SCALE GENOMIC DNA]</scope>
    <source>
        <strain evidence="3">ATCC PRA-425</strain>
    </source>
</reference>
<gene>
    <name evidence="3" type="ORF">FOL47_003896</name>
</gene>